<evidence type="ECO:0000256" key="6">
    <source>
        <dbReference type="ARBA" id="ARBA00023163"/>
    </source>
</evidence>
<dbReference type="EMBL" id="MGDI01000029">
    <property type="protein sequence ID" value="OGL52787.1"/>
    <property type="molecule type" value="Genomic_DNA"/>
</dbReference>
<dbReference type="InterPro" id="IPR025943">
    <property type="entry name" value="Sigma_54_int_dom_ATP-bd_2"/>
</dbReference>
<dbReference type="PROSITE" id="PS50110">
    <property type="entry name" value="RESPONSE_REGULATORY"/>
    <property type="match status" value="1"/>
</dbReference>
<keyword evidence="4" id="KW-0805">Transcription regulation</keyword>
<feature type="domain" description="Response regulatory" evidence="9">
    <location>
        <begin position="3"/>
        <end position="117"/>
    </location>
</feature>
<dbReference type="InterPro" id="IPR011006">
    <property type="entry name" value="CheY-like_superfamily"/>
</dbReference>
<dbReference type="InterPro" id="IPR009057">
    <property type="entry name" value="Homeodomain-like_sf"/>
</dbReference>
<dbReference type="FunFam" id="3.40.50.300:FF:000006">
    <property type="entry name" value="DNA-binding transcriptional regulator NtrC"/>
    <property type="match status" value="1"/>
</dbReference>
<evidence type="ECO:0000256" key="3">
    <source>
        <dbReference type="ARBA" id="ARBA00022840"/>
    </source>
</evidence>
<dbReference type="PRINTS" id="PR01590">
    <property type="entry name" value="HTHFIS"/>
</dbReference>
<name>A0A1F7SHZ5_9BACT</name>
<dbReference type="PROSITE" id="PS00688">
    <property type="entry name" value="SIGMA54_INTERACT_3"/>
    <property type="match status" value="1"/>
</dbReference>
<dbReference type="Pfam" id="PF02954">
    <property type="entry name" value="HTH_8"/>
    <property type="match status" value="1"/>
</dbReference>
<dbReference type="GO" id="GO:0000160">
    <property type="term" value="P:phosphorelay signal transduction system"/>
    <property type="evidence" value="ECO:0007669"/>
    <property type="project" value="InterPro"/>
</dbReference>
<dbReference type="AlphaFoldDB" id="A0A1F7SHZ5"/>
<protein>
    <submittedName>
        <fullName evidence="10">Fis family transcriptional regulator</fullName>
    </submittedName>
</protein>
<dbReference type="SUPFAM" id="SSF52172">
    <property type="entry name" value="CheY-like"/>
    <property type="match status" value="1"/>
</dbReference>
<dbReference type="InterPro" id="IPR058031">
    <property type="entry name" value="AAA_lid_NorR"/>
</dbReference>
<evidence type="ECO:0000259" key="9">
    <source>
        <dbReference type="PROSITE" id="PS50110"/>
    </source>
</evidence>
<dbReference type="Proteomes" id="UP000178082">
    <property type="component" value="Unassembled WGS sequence"/>
</dbReference>
<dbReference type="SUPFAM" id="SSF46689">
    <property type="entry name" value="Homeodomain-like"/>
    <property type="match status" value="1"/>
</dbReference>
<dbReference type="Gene3D" id="3.40.50.2300">
    <property type="match status" value="1"/>
</dbReference>
<dbReference type="Gene3D" id="1.10.10.60">
    <property type="entry name" value="Homeodomain-like"/>
    <property type="match status" value="1"/>
</dbReference>
<keyword evidence="6" id="KW-0804">Transcription</keyword>
<gene>
    <name evidence="10" type="ORF">A3G31_00095</name>
</gene>
<dbReference type="Pfam" id="PF25601">
    <property type="entry name" value="AAA_lid_14"/>
    <property type="match status" value="1"/>
</dbReference>
<evidence type="ECO:0000313" key="11">
    <source>
        <dbReference type="Proteomes" id="UP000178082"/>
    </source>
</evidence>
<sequence>MARILLVDDEKNLLEFLNIMLTQEGYNVTVAYGGREAIDILHKNEFDVVITDIKMPRVNGLEVLKFIKENSPDTIVIMITAFASHETAVEAMKAGAYDYITKPFNNDQIKLVIKKAVEKRLLVRENLYLKRKLGKEADSRDIIGKSEKIKEVFDLVEKVAKTNSTVLIYGESGTGKELVARAIHQNSNRTDKPFETINCGALLDTLLESELFGHEKGAFTDAVNLKEGLFEVADGGTLFLDEIAETSPSTQVKLLRVLQEMELKRVGGTKTIKVDVRIIVATNKNLRDRVINGSFREDLFYRINVFPIFMPPLRERTEDIDNLAEFFVDRFCLKLGRKPPQILPQTMEGLKSYAWPGNVRELENVIERVMILCTGNRVFPKDLPEEILKGEKEIISKVKRQEEELKIPEIASEGIDFEKVVGNIEKNLLMEALKKTDGRKTKAAELLKISFRSFRYLLDKYNLG</sequence>
<dbReference type="GO" id="GO:0005524">
    <property type="term" value="F:ATP binding"/>
    <property type="evidence" value="ECO:0007669"/>
    <property type="project" value="UniProtKB-KW"/>
</dbReference>
<dbReference type="Pfam" id="PF00158">
    <property type="entry name" value="Sigma54_activat"/>
    <property type="match status" value="1"/>
</dbReference>
<dbReference type="PANTHER" id="PTHR32071">
    <property type="entry name" value="TRANSCRIPTIONAL REGULATORY PROTEIN"/>
    <property type="match status" value="1"/>
</dbReference>
<dbReference type="InterPro" id="IPR027417">
    <property type="entry name" value="P-loop_NTPase"/>
</dbReference>
<evidence type="ECO:0000256" key="2">
    <source>
        <dbReference type="ARBA" id="ARBA00022741"/>
    </source>
</evidence>
<keyword evidence="5" id="KW-0238">DNA-binding</keyword>
<dbReference type="InterPro" id="IPR003593">
    <property type="entry name" value="AAA+_ATPase"/>
</dbReference>
<dbReference type="InterPro" id="IPR001789">
    <property type="entry name" value="Sig_transdc_resp-reg_receiver"/>
</dbReference>
<dbReference type="GO" id="GO:0043565">
    <property type="term" value="F:sequence-specific DNA binding"/>
    <property type="evidence" value="ECO:0007669"/>
    <property type="project" value="InterPro"/>
</dbReference>
<dbReference type="Gene3D" id="1.10.8.60">
    <property type="match status" value="1"/>
</dbReference>
<proteinExistence type="predicted"/>
<dbReference type="InterPro" id="IPR025944">
    <property type="entry name" value="Sigma_54_int_dom_CS"/>
</dbReference>
<accession>A0A1F7SHZ5</accession>
<dbReference type="PROSITE" id="PS50045">
    <property type="entry name" value="SIGMA54_INTERACT_4"/>
    <property type="match status" value="1"/>
</dbReference>
<dbReference type="Gene3D" id="3.40.50.300">
    <property type="entry name" value="P-loop containing nucleotide triphosphate hydrolases"/>
    <property type="match status" value="1"/>
</dbReference>
<evidence type="ECO:0000256" key="1">
    <source>
        <dbReference type="ARBA" id="ARBA00022553"/>
    </source>
</evidence>
<evidence type="ECO:0000313" key="10">
    <source>
        <dbReference type="EMBL" id="OGL52787.1"/>
    </source>
</evidence>
<evidence type="ECO:0000259" key="8">
    <source>
        <dbReference type="PROSITE" id="PS50045"/>
    </source>
</evidence>
<evidence type="ECO:0000256" key="5">
    <source>
        <dbReference type="ARBA" id="ARBA00023125"/>
    </source>
</evidence>
<dbReference type="GO" id="GO:0006355">
    <property type="term" value="P:regulation of DNA-templated transcription"/>
    <property type="evidence" value="ECO:0007669"/>
    <property type="project" value="InterPro"/>
</dbReference>
<dbReference type="PROSITE" id="PS00676">
    <property type="entry name" value="SIGMA54_INTERACT_2"/>
    <property type="match status" value="1"/>
</dbReference>
<dbReference type="InterPro" id="IPR025662">
    <property type="entry name" value="Sigma_54_int_dom_ATP-bd_1"/>
</dbReference>
<evidence type="ECO:0000256" key="7">
    <source>
        <dbReference type="PROSITE-ProRule" id="PRU00169"/>
    </source>
</evidence>
<keyword evidence="1 7" id="KW-0597">Phosphoprotein</keyword>
<evidence type="ECO:0000256" key="4">
    <source>
        <dbReference type="ARBA" id="ARBA00023015"/>
    </source>
</evidence>
<dbReference type="PROSITE" id="PS00675">
    <property type="entry name" value="SIGMA54_INTERACT_1"/>
    <property type="match status" value="1"/>
</dbReference>
<comment type="caution">
    <text evidence="10">The sequence shown here is derived from an EMBL/GenBank/DDBJ whole genome shotgun (WGS) entry which is preliminary data.</text>
</comment>
<dbReference type="Pfam" id="PF00072">
    <property type="entry name" value="Response_reg"/>
    <property type="match status" value="1"/>
</dbReference>
<dbReference type="SMART" id="SM00448">
    <property type="entry name" value="REC"/>
    <property type="match status" value="1"/>
</dbReference>
<dbReference type="STRING" id="1817883.A3G31_00095"/>
<dbReference type="SMART" id="SM00382">
    <property type="entry name" value="AAA"/>
    <property type="match status" value="1"/>
</dbReference>
<keyword evidence="2" id="KW-0547">Nucleotide-binding</keyword>
<feature type="domain" description="Sigma-54 factor interaction" evidence="8">
    <location>
        <begin position="142"/>
        <end position="371"/>
    </location>
</feature>
<dbReference type="SUPFAM" id="SSF52540">
    <property type="entry name" value="P-loop containing nucleoside triphosphate hydrolases"/>
    <property type="match status" value="1"/>
</dbReference>
<feature type="modified residue" description="4-aspartylphosphate" evidence="7">
    <location>
        <position position="52"/>
    </location>
</feature>
<dbReference type="PANTHER" id="PTHR32071:SF113">
    <property type="entry name" value="ALGINATE BIOSYNTHESIS TRANSCRIPTIONAL REGULATORY PROTEIN ALGB"/>
    <property type="match status" value="1"/>
</dbReference>
<dbReference type="InterPro" id="IPR002197">
    <property type="entry name" value="HTH_Fis"/>
</dbReference>
<organism evidence="10 11">
    <name type="scientific">Candidatus Schekmanbacteria bacterium RIFCSPLOWO2_12_FULL_38_15</name>
    <dbReference type="NCBI Taxonomy" id="1817883"/>
    <lineage>
        <taxon>Bacteria</taxon>
        <taxon>Candidatus Schekmaniibacteriota</taxon>
    </lineage>
</organism>
<keyword evidence="3" id="KW-0067">ATP-binding</keyword>
<dbReference type="FunFam" id="3.40.50.2300:FF:000018">
    <property type="entry name" value="DNA-binding transcriptional regulator NtrC"/>
    <property type="match status" value="1"/>
</dbReference>
<dbReference type="CDD" id="cd00009">
    <property type="entry name" value="AAA"/>
    <property type="match status" value="1"/>
</dbReference>
<dbReference type="InterPro" id="IPR002078">
    <property type="entry name" value="Sigma_54_int"/>
</dbReference>
<reference evidence="10 11" key="1">
    <citation type="journal article" date="2016" name="Nat. Commun.">
        <title>Thousands of microbial genomes shed light on interconnected biogeochemical processes in an aquifer system.</title>
        <authorList>
            <person name="Anantharaman K."/>
            <person name="Brown C.T."/>
            <person name="Hug L.A."/>
            <person name="Sharon I."/>
            <person name="Castelle C.J."/>
            <person name="Probst A.J."/>
            <person name="Thomas B.C."/>
            <person name="Singh A."/>
            <person name="Wilkins M.J."/>
            <person name="Karaoz U."/>
            <person name="Brodie E.L."/>
            <person name="Williams K.H."/>
            <person name="Hubbard S.S."/>
            <person name="Banfield J.F."/>
        </authorList>
    </citation>
    <scope>NUCLEOTIDE SEQUENCE [LARGE SCALE GENOMIC DNA]</scope>
</reference>